<feature type="domain" description="VOC" evidence="2">
    <location>
        <begin position="4"/>
        <end position="115"/>
    </location>
</feature>
<reference evidence="3 4" key="1">
    <citation type="submission" date="2015-06" db="EMBL/GenBank/DDBJ databases">
        <authorList>
            <person name="Hoefler B.C."/>
            <person name="Straight P.D."/>
        </authorList>
    </citation>
    <scope>NUCLEOTIDE SEQUENCE [LARGE SCALE GENOMIC DNA]</scope>
    <source>
        <strain evidence="3 4">Riq4</strain>
    </source>
</reference>
<dbReference type="Gene3D" id="3.10.180.10">
    <property type="entry name" value="2,3-Dihydroxybiphenyl 1,2-Dioxygenase, domain 1"/>
    <property type="match status" value="1"/>
</dbReference>
<dbReference type="AlphaFoldDB" id="A0A0L1MIW5"/>
<evidence type="ECO:0000256" key="1">
    <source>
        <dbReference type="SAM" id="MobiDB-lite"/>
    </source>
</evidence>
<dbReference type="InterPro" id="IPR037523">
    <property type="entry name" value="VOC_core"/>
</dbReference>
<dbReference type="EMBL" id="LFQK01000013">
    <property type="protein sequence ID" value="KNH28376.1"/>
    <property type="molecule type" value="Genomic_DNA"/>
</dbReference>
<dbReference type="InterPro" id="IPR029068">
    <property type="entry name" value="Glyas_Bleomycin-R_OHBP_Dase"/>
</dbReference>
<dbReference type="InterPro" id="IPR004360">
    <property type="entry name" value="Glyas_Fos-R_dOase_dom"/>
</dbReference>
<dbReference type="Pfam" id="PF00903">
    <property type="entry name" value="Glyoxalase"/>
    <property type="match status" value="1"/>
</dbReference>
<gene>
    <name evidence="3" type="ORF">ACS77_07565</name>
</gene>
<dbReference type="Proteomes" id="UP000036955">
    <property type="component" value="Unassembled WGS sequence"/>
</dbReference>
<proteinExistence type="predicted"/>
<sequence>MKPAINAVIIYAKDVAKTSDFYTRHFGFSALPELNGITELTSSAGGAKLLLHKAAKGLKNGQACVKIVFDVDDVQAFKETSAEKGLLFGPTHEAEGYSFSNAKDPDQNNVSISSRAFRS</sequence>
<evidence type="ECO:0000313" key="3">
    <source>
        <dbReference type="EMBL" id="KNH28376.1"/>
    </source>
</evidence>
<feature type="region of interest" description="Disordered" evidence="1">
    <location>
        <begin position="96"/>
        <end position="119"/>
    </location>
</feature>
<comment type="caution">
    <text evidence="3">The sequence shown here is derived from an EMBL/GenBank/DDBJ whole genome shotgun (WGS) entry which is preliminary data.</text>
</comment>
<accession>A0A0L1MIW5</accession>
<organism evidence="3 4">
    <name type="scientific">Pseudomonas syringae</name>
    <dbReference type="NCBI Taxonomy" id="317"/>
    <lineage>
        <taxon>Bacteria</taxon>
        <taxon>Pseudomonadati</taxon>
        <taxon>Pseudomonadota</taxon>
        <taxon>Gammaproteobacteria</taxon>
        <taxon>Pseudomonadales</taxon>
        <taxon>Pseudomonadaceae</taxon>
        <taxon>Pseudomonas</taxon>
    </lineage>
</organism>
<dbReference type="OrthoDB" id="4762357at2"/>
<dbReference type="PATRIC" id="fig|317.197.peg.648"/>
<dbReference type="CDD" id="cd06587">
    <property type="entry name" value="VOC"/>
    <property type="match status" value="1"/>
</dbReference>
<dbReference type="PROSITE" id="PS51819">
    <property type="entry name" value="VOC"/>
    <property type="match status" value="1"/>
</dbReference>
<dbReference type="SUPFAM" id="SSF54593">
    <property type="entry name" value="Glyoxalase/Bleomycin resistance protein/Dihydroxybiphenyl dioxygenase"/>
    <property type="match status" value="1"/>
</dbReference>
<name>A0A0L1MIW5_PSESX</name>
<evidence type="ECO:0000259" key="2">
    <source>
        <dbReference type="PROSITE" id="PS51819"/>
    </source>
</evidence>
<evidence type="ECO:0000313" key="4">
    <source>
        <dbReference type="Proteomes" id="UP000036955"/>
    </source>
</evidence>
<protein>
    <submittedName>
        <fullName evidence="3">Glyoxalase</fullName>
    </submittedName>
</protein>
<feature type="compositionally biased region" description="Polar residues" evidence="1">
    <location>
        <begin position="107"/>
        <end position="119"/>
    </location>
</feature>